<dbReference type="SUPFAM" id="SSF57667">
    <property type="entry name" value="beta-beta-alpha zinc fingers"/>
    <property type="match status" value="1"/>
</dbReference>
<keyword evidence="11" id="KW-1185">Reference proteome</keyword>
<dbReference type="PROSITE" id="PS50076">
    <property type="entry name" value="DNAJ_2"/>
    <property type="match status" value="1"/>
</dbReference>
<dbReference type="InterPro" id="IPR001623">
    <property type="entry name" value="DnaJ_domain"/>
</dbReference>
<proteinExistence type="predicted"/>
<keyword evidence="5" id="KW-0539">Nucleus</keyword>
<name>A0A6C1EDX1_SACPS</name>
<dbReference type="SUPFAM" id="SSF46565">
    <property type="entry name" value="Chaperone J-domain"/>
    <property type="match status" value="1"/>
</dbReference>
<dbReference type="CDD" id="cd06257">
    <property type="entry name" value="DnaJ"/>
    <property type="match status" value="1"/>
</dbReference>
<evidence type="ECO:0000256" key="7">
    <source>
        <dbReference type="SAM" id="MobiDB-lite"/>
    </source>
</evidence>
<feature type="compositionally biased region" description="Acidic residues" evidence="7">
    <location>
        <begin position="444"/>
        <end position="455"/>
    </location>
</feature>
<feature type="domain" description="C2H2-type" evidence="9">
    <location>
        <begin position="343"/>
        <end position="372"/>
    </location>
</feature>
<dbReference type="SMART" id="SM00271">
    <property type="entry name" value="DnaJ"/>
    <property type="match status" value="1"/>
</dbReference>
<dbReference type="InterPro" id="IPR036236">
    <property type="entry name" value="Znf_C2H2_sf"/>
</dbReference>
<organism evidence="10 11">
    <name type="scientific">Saccharomyces pastorianus</name>
    <name type="common">Lager yeast</name>
    <name type="synonym">Saccharomyces cerevisiae x Saccharomyces eubayanus</name>
    <dbReference type="NCBI Taxonomy" id="27292"/>
    <lineage>
        <taxon>Eukaryota</taxon>
        <taxon>Fungi</taxon>
        <taxon>Dikarya</taxon>
        <taxon>Ascomycota</taxon>
        <taxon>Saccharomycotina</taxon>
        <taxon>Saccharomycetes</taxon>
        <taxon>Saccharomycetales</taxon>
        <taxon>Saccharomycetaceae</taxon>
        <taxon>Saccharomyces</taxon>
    </lineage>
</organism>
<reference evidence="10 11" key="1">
    <citation type="journal article" date="2019" name="BMC Genomics">
        <title>Chromosome level assembly and comparative genome analysis confirm lager-brewing yeasts originated from a single hybridization.</title>
        <authorList>
            <person name="Salazar A.N."/>
            <person name="Gorter de Vries A.R."/>
            <person name="van den Broek M."/>
            <person name="Brouwers N."/>
            <person name="de la Torre Cortes P."/>
            <person name="Kuijpers N.G.A."/>
            <person name="Daran J.G."/>
            <person name="Abeel T."/>
        </authorList>
    </citation>
    <scope>NUCLEOTIDE SEQUENCE [LARGE SCALE GENOMIC DNA]</scope>
    <source>
        <strain evidence="10 11">CBS 1483</strain>
    </source>
</reference>
<feature type="region of interest" description="Disordered" evidence="7">
    <location>
        <begin position="267"/>
        <end position="296"/>
    </location>
</feature>
<evidence type="ECO:0000313" key="10">
    <source>
        <dbReference type="EMBL" id="QID87568.1"/>
    </source>
</evidence>
<dbReference type="InterPro" id="IPR054076">
    <property type="entry name" value="ZUO1-like_ZHD"/>
</dbReference>
<evidence type="ECO:0000256" key="4">
    <source>
        <dbReference type="ARBA" id="ARBA00022833"/>
    </source>
</evidence>
<dbReference type="Pfam" id="PF21884">
    <property type="entry name" value="ZUO1-like_ZHD"/>
    <property type="match status" value="1"/>
</dbReference>
<dbReference type="InterPro" id="IPR036869">
    <property type="entry name" value="J_dom_sf"/>
</dbReference>
<comment type="subcellular location">
    <subcellularLocation>
        <location evidence="1">Nucleus</location>
    </subcellularLocation>
</comment>
<dbReference type="PRINTS" id="PR00625">
    <property type="entry name" value="JDOMAIN"/>
</dbReference>
<dbReference type="InterPro" id="IPR018253">
    <property type="entry name" value="DnaJ_domain_CS"/>
</dbReference>
<dbReference type="PROSITE" id="PS00636">
    <property type="entry name" value="DNAJ_1"/>
    <property type="match status" value="1"/>
</dbReference>
<gene>
    <name evidence="10" type="primary">JJJ1_2</name>
    <name evidence="10" type="ORF">GRS66_010248</name>
</gene>
<dbReference type="GO" id="GO:0008270">
    <property type="term" value="F:zinc ion binding"/>
    <property type="evidence" value="ECO:0007669"/>
    <property type="project" value="UniProtKB-KW"/>
</dbReference>
<evidence type="ECO:0000256" key="5">
    <source>
        <dbReference type="ARBA" id="ARBA00023242"/>
    </source>
</evidence>
<feature type="domain" description="J" evidence="8">
    <location>
        <begin position="4"/>
        <end position="70"/>
    </location>
</feature>
<keyword evidence="3 6" id="KW-0863">Zinc-finger</keyword>
<dbReference type="Gene3D" id="1.10.287.110">
    <property type="entry name" value="DnaJ domain"/>
    <property type="match status" value="1"/>
</dbReference>
<keyword evidence="2" id="KW-0479">Metal-binding</keyword>
<feature type="compositionally biased region" description="Basic residues" evidence="7">
    <location>
        <begin position="462"/>
        <end position="475"/>
    </location>
</feature>
<evidence type="ECO:0000256" key="1">
    <source>
        <dbReference type="ARBA" id="ARBA00004123"/>
    </source>
</evidence>
<dbReference type="Pfam" id="PF00226">
    <property type="entry name" value="DnaJ"/>
    <property type="match status" value="1"/>
</dbReference>
<dbReference type="FunFam" id="1.10.287.110:FF:000046">
    <property type="entry name" value="dnaJ homolog subfamily C member 21"/>
    <property type="match status" value="1"/>
</dbReference>
<dbReference type="GO" id="GO:0005737">
    <property type="term" value="C:cytoplasm"/>
    <property type="evidence" value="ECO:0007669"/>
    <property type="project" value="TreeGrafter"/>
</dbReference>
<feature type="compositionally biased region" description="Basic residues" evidence="7">
    <location>
        <begin position="523"/>
        <end position="537"/>
    </location>
</feature>
<dbReference type="InterPro" id="IPR022755">
    <property type="entry name" value="Znf_C2H2_jaz"/>
</dbReference>
<dbReference type="Gene3D" id="3.30.160.60">
    <property type="entry name" value="Classic Zinc Finger"/>
    <property type="match status" value="1"/>
</dbReference>
<dbReference type="PROSITE" id="PS50157">
    <property type="entry name" value="ZINC_FINGER_C2H2_2"/>
    <property type="match status" value="2"/>
</dbReference>
<feature type="compositionally biased region" description="Low complexity" evidence="7">
    <location>
        <begin position="538"/>
        <end position="553"/>
    </location>
</feature>
<feature type="compositionally biased region" description="Basic and acidic residues" evidence="7">
    <location>
        <begin position="267"/>
        <end position="291"/>
    </location>
</feature>
<dbReference type="OrthoDB" id="5894at2759"/>
<accession>A0A6C1EDX1</accession>
<evidence type="ECO:0000256" key="6">
    <source>
        <dbReference type="PROSITE-ProRule" id="PRU00042"/>
    </source>
</evidence>
<dbReference type="EMBL" id="CP049011">
    <property type="protein sequence ID" value="QID87568.1"/>
    <property type="molecule type" value="Genomic_DNA"/>
</dbReference>
<sequence>MKTCYYELLGVESHASDLELKKAYRKKALQYHPDKNPDNVEEATENFAIIRAAYEVLSDSQERAWYDSHKEQILNDTPPDADGYCDYEVDAAVTGVTADELLLFFNSALYTKVDNSAAGIYQIAGKIFAKLAKDEVLNGKRLGRFNEYQDDVFEQDVNNTGYLKACDKYMNKTDMLLYPLFGYSSTNYDYLKNFYKIWSTFNTLKSFSWKDEYMYSKSYDRRTKREVNRRNEKARQQARNEYNKTVKRFVVFIKKLDKRMKEGAKFAEEQRKLKEQQRKNELKNSRNKEKSSSLNDNECKASFNLQSWQTVKEENWDELEKVYDNFGEFENSKDDKEDEVLIYECLICNKTFKSEKQLKNHTNTKLHKKNMAEIRKEMKEENITLGLDNLSDLENFDSADEVVEEKDNIDLEALQAELAEIERKLAESSSEDETEDDSVKVEMEIEVEDVSSDEDVQVRTKGNNKKKKKKKKNKKKDNAETEIDETDSSDDDMDKRGDELNDLLASLNGNGFQSDDDEDWSTKAKKKKGKPPKKNSKSARSTPSLTTPLPSASPFAVIEKCGTCGESFDSRNKLFTHVKIAGHASVKSQAKSRKVKVNKK</sequence>
<dbReference type="InterPro" id="IPR051964">
    <property type="entry name" value="Chaperone_stress_response"/>
</dbReference>
<dbReference type="SMART" id="SM00355">
    <property type="entry name" value="ZnF_C2H2"/>
    <property type="match status" value="2"/>
</dbReference>
<evidence type="ECO:0000313" key="11">
    <source>
        <dbReference type="Proteomes" id="UP000501346"/>
    </source>
</evidence>
<keyword evidence="4" id="KW-0862">Zinc</keyword>
<evidence type="ECO:0000259" key="8">
    <source>
        <dbReference type="PROSITE" id="PS50076"/>
    </source>
</evidence>
<dbReference type="AlphaFoldDB" id="A0A6C1EDX1"/>
<dbReference type="Proteomes" id="UP000501346">
    <property type="component" value="Chromosome SeXIV"/>
</dbReference>
<dbReference type="GO" id="GO:0005634">
    <property type="term" value="C:nucleus"/>
    <property type="evidence" value="ECO:0007669"/>
    <property type="project" value="UniProtKB-SubCell"/>
</dbReference>
<evidence type="ECO:0000256" key="3">
    <source>
        <dbReference type="ARBA" id="ARBA00022771"/>
    </source>
</evidence>
<dbReference type="PANTHER" id="PTHR44029">
    <property type="entry name" value="DNAJ HOMOLOG SUBFAMILY C MEMBER 21"/>
    <property type="match status" value="1"/>
</dbReference>
<dbReference type="PANTHER" id="PTHR44029:SF1">
    <property type="entry name" value="DNAJ HOMOLOG SUBFAMILY C MEMBER 21"/>
    <property type="match status" value="1"/>
</dbReference>
<evidence type="ECO:0000259" key="9">
    <source>
        <dbReference type="PROSITE" id="PS50157"/>
    </source>
</evidence>
<feature type="domain" description="C2H2-type" evidence="9">
    <location>
        <begin position="559"/>
        <end position="588"/>
    </location>
</feature>
<dbReference type="FunFam" id="3.30.160.60:FF:002589">
    <property type="entry name" value="J protein JJJ1"/>
    <property type="match status" value="1"/>
</dbReference>
<dbReference type="InterPro" id="IPR013087">
    <property type="entry name" value="Znf_C2H2_type"/>
</dbReference>
<evidence type="ECO:0000256" key="2">
    <source>
        <dbReference type="ARBA" id="ARBA00022723"/>
    </source>
</evidence>
<feature type="region of interest" description="Disordered" evidence="7">
    <location>
        <begin position="424"/>
        <end position="553"/>
    </location>
</feature>
<dbReference type="Pfam" id="PF12171">
    <property type="entry name" value="zf-C2H2_jaz"/>
    <property type="match status" value="1"/>
</dbReference>
<protein>
    <submittedName>
        <fullName evidence="10">J protein jjj1</fullName>
    </submittedName>
</protein>
<dbReference type="PROSITE" id="PS00028">
    <property type="entry name" value="ZINC_FINGER_C2H2_1"/>
    <property type="match status" value="2"/>
</dbReference>
<feature type="compositionally biased region" description="Acidic residues" evidence="7">
    <location>
        <begin position="480"/>
        <end position="492"/>
    </location>
</feature>